<dbReference type="KEGG" id="snk:CP967_12925"/>
<sequence length="290" mass="31884">MSTAPNAATDPTAEPPTTRFFRCTAPSATARSSYCCLLRRSLARHGWHHLESLNCPSPACGTRATAELPGRPVDEIHASTGYRAIGIVGHSLGGPIARYYVRRPGGDRRARALVTPGTPHSTRRYGGRPADRGAPHRPAEAQRIRPHRGTTPSRPGLPNPAHQLLERTGPDDAADRDRPRRSPGPRHTRCPRHRDRDRPSGASGPFGGRRRGAQEPRIRRRPDVRRLHHRPPSGHPPSRTSRPRTSRPRAPRPRPPSPQAPPPRISPSPEFRAHEMPPPGRTPALPPTSK</sequence>
<feature type="compositionally biased region" description="Basic residues" evidence="1">
    <location>
        <begin position="181"/>
        <end position="193"/>
    </location>
</feature>
<feature type="compositionally biased region" description="Pro residues" evidence="1">
    <location>
        <begin position="253"/>
        <end position="266"/>
    </location>
</feature>
<evidence type="ECO:0000313" key="4">
    <source>
        <dbReference type="Proteomes" id="UP000326178"/>
    </source>
</evidence>
<feature type="compositionally biased region" description="Basic residues" evidence="1">
    <location>
        <begin position="241"/>
        <end position="252"/>
    </location>
</feature>
<dbReference type="Gene3D" id="3.40.50.1820">
    <property type="entry name" value="alpha/beta hydrolase"/>
    <property type="match status" value="1"/>
</dbReference>
<dbReference type="InterPro" id="IPR000073">
    <property type="entry name" value="AB_hydrolase_1"/>
</dbReference>
<feature type="compositionally biased region" description="Basic and acidic residues" evidence="1">
    <location>
        <begin position="164"/>
        <end position="180"/>
    </location>
</feature>
<feature type="domain" description="AB hydrolase-1" evidence="2">
    <location>
        <begin position="72"/>
        <end position="179"/>
    </location>
</feature>
<dbReference type="Pfam" id="PF00561">
    <property type="entry name" value="Abhydrolase_1"/>
    <property type="match status" value="1"/>
</dbReference>
<proteinExistence type="predicted"/>
<protein>
    <submittedName>
        <fullName evidence="3">Alpha/beta fold hydrolase</fullName>
    </submittedName>
</protein>
<keyword evidence="3" id="KW-0378">Hydrolase</keyword>
<keyword evidence="4" id="KW-1185">Reference proteome</keyword>
<evidence type="ECO:0000256" key="1">
    <source>
        <dbReference type="SAM" id="MobiDB-lite"/>
    </source>
</evidence>
<dbReference type="OrthoDB" id="8871309at2"/>
<accession>A0A5J6FCQ3</accession>
<evidence type="ECO:0000313" key="3">
    <source>
        <dbReference type="EMBL" id="QEU72775.1"/>
    </source>
</evidence>
<dbReference type="SUPFAM" id="SSF53474">
    <property type="entry name" value="alpha/beta-Hydrolases"/>
    <property type="match status" value="1"/>
</dbReference>
<gene>
    <name evidence="3" type="ORF">CP967_12925</name>
</gene>
<dbReference type="GO" id="GO:0016787">
    <property type="term" value="F:hydrolase activity"/>
    <property type="evidence" value="ECO:0007669"/>
    <property type="project" value="UniProtKB-KW"/>
</dbReference>
<name>A0A5J6FCQ3_9ACTN</name>
<dbReference type="InterPro" id="IPR029058">
    <property type="entry name" value="AB_hydrolase_fold"/>
</dbReference>
<organism evidence="3 4">
    <name type="scientific">Streptomyces nitrosporeus</name>
    <dbReference type="NCBI Taxonomy" id="28894"/>
    <lineage>
        <taxon>Bacteria</taxon>
        <taxon>Bacillati</taxon>
        <taxon>Actinomycetota</taxon>
        <taxon>Actinomycetes</taxon>
        <taxon>Kitasatosporales</taxon>
        <taxon>Streptomycetaceae</taxon>
        <taxon>Streptomyces</taxon>
    </lineage>
</organism>
<reference evidence="3 4" key="1">
    <citation type="submission" date="2017-09" db="EMBL/GenBank/DDBJ databases">
        <authorList>
            <person name="Lee N."/>
            <person name="Cho B.-K."/>
        </authorList>
    </citation>
    <scope>NUCLEOTIDE SEQUENCE [LARGE SCALE GENOMIC DNA]</scope>
    <source>
        <strain evidence="3 4">ATCC 12769</strain>
    </source>
</reference>
<dbReference type="Proteomes" id="UP000326178">
    <property type="component" value="Chromosome"/>
</dbReference>
<feature type="compositionally biased region" description="Pro residues" evidence="1">
    <location>
        <begin position="276"/>
        <end position="290"/>
    </location>
</feature>
<evidence type="ECO:0000259" key="2">
    <source>
        <dbReference type="Pfam" id="PF00561"/>
    </source>
</evidence>
<feature type="compositionally biased region" description="Basic and acidic residues" evidence="1">
    <location>
        <begin position="129"/>
        <end position="143"/>
    </location>
</feature>
<feature type="compositionally biased region" description="Basic residues" evidence="1">
    <location>
        <begin position="218"/>
        <end position="232"/>
    </location>
</feature>
<feature type="region of interest" description="Disordered" evidence="1">
    <location>
        <begin position="108"/>
        <end position="290"/>
    </location>
</feature>
<dbReference type="EMBL" id="CP023702">
    <property type="protein sequence ID" value="QEU72775.1"/>
    <property type="molecule type" value="Genomic_DNA"/>
</dbReference>
<dbReference type="AlphaFoldDB" id="A0A5J6FCQ3"/>